<dbReference type="InterPro" id="IPR003018">
    <property type="entry name" value="GAF"/>
</dbReference>
<evidence type="ECO:0000259" key="1">
    <source>
        <dbReference type="Pfam" id="PF01590"/>
    </source>
</evidence>
<evidence type="ECO:0000313" key="3">
    <source>
        <dbReference type="Proteomes" id="UP000650524"/>
    </source>
</evidence>
<proteinExistence type="predicted"/>
<accession>A0A8J6T2R3</accession>
<evidence type="ECO:0000313" key="2">
    <source>
        <dbReference type="EMBL" id="MBC8177080.1"/>
    </source>
</evidence>
<reference evidence="2 3" key="1">
    <citation type="submission" date="2020-08" db="EMBL/GenBank/DDBJ databases">
        <title>Bridging the membrane lipid divide: bacteria of the FCB group superphylum have the potential to synthesize archaeal ether lipids.</title>
        <authorList>
            <person name="Villanueva L."/>
            <person name="Von Meijenfeldt F.A.B."/>
            <person name="Westbye A.B."/>
            <person name="Yadav S."/>
            <person name="Hopmans E.C."/>
            <person name="Dutilh B.E."/>
            <person name="Sinninghe Damste J.S."/>
        </authorList>
    </citation>
    <scope>NUCLEOTIDE SEQUENCE [LARGE SCALE GENOMIC DNA]</scope>
    <source>
        <strain evidence="2">NIOZ-UU27</strain>
    </source>
</reference>
<gene>
    <name evidence="2" type="ORF">H8E19_06700</name>
</gene>
<name>A0A8J6T2R3_9DELT</name>
<dbReference type="EMBL" id="JACNJD010000185">
    <property type="protein sequence ID" value="MBC8177080.1"/>
    <property type="molecule type" value="Genomic_DNA"/>
</dbReference>
<sequence length="782" mass="88446">MTENKNDHPFRSTLSLEPLLGFWRKHVSPACPHMGSMFEVFEARINETPALKGAIKNVSVFENYQDLLIPLMSVVFPAASSDTEVSGALIPCTSHPFYVSPKFKQLMVGEDGFLKGSVKNEQGVLEEGGLLRAYFMVLDKIYGFKQGLDTPIIRIVQDQETGLDRCFRITLDLQFVEVRTVGEPKKLTEKEREIITENITDIEILSKFIDPEEFEFYGFSVIRAVDVTESEVISALEKDLIDQQSIFSADGFKRLQARLRILFRRPDLMAGIGALQGDKVLVLSDGCKMKANCIFTNSNHIPMSEIEGSVWLRAVEQGSILRISDLKEEPDLTPTEQLVLDMGCRSMLISPLSYQGEAIGTLEIMSPHPRDLGAIDEMLVKQITPIFSVALKRGLDEMNNNIQAIIKEKCTAVHPSVEWRFQKAAFSHMDRLRVGQASDMEPIIFKDVIPFYAQSDIRGSSEGRNMSIQSDLTEQLNLSLDIMKWAEKAKSWPLISEFKYRIEKRIEGLRAGLASDEEASISHFLSREVEPTFEDLLGLGPRVVRAVETYRKAIDPIVGAVYRKRREFEESVSILNETLSAYLSSEEAETQSIFPHYFEKRQTDGIDYMMYVGASMMENGKLSNFHVKNLGLWQLIVACGMAQHTEQIKPELKVPLETCHLILVNHTPLSIRFRYDEKRFDVDGAYDVRHEIIKSRIDKAVVKRTGERLTQPGRVAIVYSHTDEGREMQRHIDFLKARGNLLNDLEFLDLDDLPGVRGLKALRVGINLETQALARTVELAAG</sequence>
<organism evidence="2 3">
    <name type="scientific">Candidatus Desulfacyla euxinica</name>
    <dbReference type="NCBI Taxonomy" id="2841693"/>
    <lineage>
        <taxon>Bacteria</taxon>
        <taxon>Deltaproteobacteria</taxon>
        <taxon>Candidatus Desulfacyla</taxon>
    </lineage>
</organism>
<dbReference type="Pfam" id="PF01590">
    <property type="entry name" value="GAF"/>
    <property type="match status" value="1"/>
</dbReference>
<dbReference type="Gene3D" id="3.30.450.40">
    <property type="match status" value="1"/>
</dbReference>
<dbReference type="AlphaFoldDB" id="A0A8J6T2R3"/>
<dbReference type="Proteomes" id="UP000650524">
    <property type="component" value="Unassembled WGS sequence"/>
</dbReference>
<dbReference type="InterPro" id="IPR029016">
    <property type="entry name" value="GAF-like_dom_sf"/>
</dbReference>
<protein>
    <submittedName>
        <fullName evidence="2">GAF domain-containing protein</fullName>
    </submittedName>
</protein>
<dbReference type="SUPFAM" id="SSF55781">
    <property type="entry name" value="GAF domain-like"/>
    <property type="match status" value="1"/>
</dbReference>
<feature type="domain" description="GAF" evidence="1">
    <location>
        <begin position="294"/>
        <end position="390"/>
    </location>
</feature>
<comment type="caution">
    <text evidence="2">The sequence shown here is derived from an EMBL/GenBank/DDBJ whole genome shotgun (WGS) entry which is preliminary data.</text>
</comment>